<proteinExistence type="predicted"/>
<feature type="compositionally biased region" description="Low complexity" evidence="1">
    <location>
        <begin position="86"/>
        <end position="98"/>
    </location>
</feature>
<protein>
    <submittedName>
        <fullName evidence="2">Uncharacterized protein</fullName>
    </submittedName>
</protein>
<reference evidence="2 3" key="1">
    <citation type="submission" date="2017-12" db="EMBL/GenBank/DDBJ databases">
        <authorList>
            <consortium name="DOE Joint Genome Institute"/>
            <person name="Haridas S."/>
            <person name="Kjaerbolling I."/>
            <person name="Vesth T.C."/>
            <person name="Frisvad J.C."/>
            <person name="Nybo J.L."/>
            <person name="Theobald S."/>
            <person name="Kuo A."/>
            <person name="Bowyer P."/>
            <person name="Matsuda Y."/>
            <person name="Mondo S."/>
            <person name="Lyhne E.K."/>
            <person name="Kogle M.E."/>
            <person name="Clum A."/>
            <person name="Lipzen A."/>
            <person name="Salamov A."/>
            <person name="Ngan C.Y."/>
            <person name="Daum C."/>
            <person name="Chiniquy J."/>
            <person name="Barry K."/>
            <person name="LaButti K."/>
            <person name="Simmons B.A."/>
            <person name="Magnuson J.K."/>
            <person name="Mortensen U.H."/>
            <person name="Larsen T.O."/>
            <person name="Grigoriev I.V."/>
            <person name="Baker S.E."/>
            <person name="Andersen M.R."/>
            <person name="Nordberg H.P."/>
            <person name="Cantor M.N."/>
            <person name="Hua S.X."/>
        </authorList>
    </citation>
    <scope>NUCLEOTIDE SEQUENCE [LARGE SCALE GENOMIC DNA]</scope>
    <source>
        <strain evidence="2 3">CBS 102.13</strain>
    </source>
</reference>
<feature type="region of interest" description="Disordered" evidence="1">
    <location>
        <begin position="192"/>
        <end position="212"/>
    </location>
</feature>
<dbReference type="GeneID" id="36523874"/>
<dbReference type="RefSeq" id="XP_024670277.1">
    <property type="nucleotide sequence ID" value="XM_024816714.1"/>
</dbReference>
<sequence length="212" mass="22760">MTRLAPQSIHITTSPSPRTLAESRLILAALQRFGEVVTFRNLKYDTTNTNKTTTQTGTTLAIFDSPTAAQTALQASPIQVPIIHTSSPVSSNPAVSSPQAKPEQTTLTCTLQPSRHNHESSLRRNPFHTAFRVEERCPQHVDLMRNTGVPLAALADEPGPRKKGESGRVKRAVMGEVERLGGASLLELYREGLDSSGDGSGRAVGEYGSASS</sequence>
<evidence type="ECO:0000256" key="1">
    <source>
        <dbReference type="SAM" id="MobiDB-lite"/>
    </source>
</evidence>
<accession>A0A2I2F6J2</accession>
<dbReference type="OrthoDB" id="5367448at2759"/>
<dbReference type="Proteomes" id="UP000234585">
    <property type="component" value="Unassembled WGS sequence"/>
</dbReference>
<dbReference type="AlphaFoldDB" id="A0A2I2F6J2"/>
<gene>
    <name evidence="2" type="ORF">BDW47DRAFT_127423</name>
</gene>
<evidence type="ECO:0000313" key="3">
    <source>
        <dbReference type="Proteomes" id="UP000234585"/>
    </source>
</evidence>
<organism evidence="2 3">
    <name type="scientific">Aspergillus candidus</name>
    <dbReference type="NCBI Taxonomy" id="41067"/>
    <lineage>
        <taxon>Eukaryota</taxon>
        <taxon>Fungi</taxon>
        <taxon>Dikarya</taxon>
        <taxon>Ascomycota</taxon>
        <taxon>Pezizomycotina</taxon>
        <taxon>Eurotiomycetes</taxon>
        <taxon>Eurotiomycetidae</taxon>
        <taxon>Eurotiales</taxon>
        <taxon>Aspergillaceae</taxon>
        <taxon>Aspergillus</taxon>
        <taxon>Aspergillus subgen. Circumdati</taxon>
    </lineage>
</organism>
<evidence type="ECO:0000313" key="2">
    <source>
        <dbReference type="EMBL" id="PLB36265.1"/>
    </source>
</evidence>
<name>A0A2I2F6J2_ASPCN</name>
<feature type="region of interest" description="Disordered" evidence="1">
    <location>
        <begin position="86"/>
        <end position="106"/>
    </location>
</feature>
<keyword evidence="3" id="KW-1185">Reference proteome</keyword>
<dbReference type="EMBL" id="KZ559153">
    <property type="protein sequence ID" value="PLB36265.1"/>
    <property type="molecule type" value="Genomic_DNA"/>
</dbReference>